<dbReference type="GO" id="GO:0022857">
    <property type="term" value="F:transmembrane transporter activity"/>
    <property type="evidence" value="ECO:0007669"/>
    <property type="project" value="TreeGrafter"/>
</dbReference>
<evidence type="ECO:0000256" key="6">
    <source>
        <dbReference type="ARBA" id="ARBA00023136"/>
    </source>
</evidence>
<dbReference type="OrthoDB" id="9785600at2"/>
<dbReference type="Proteomes" id="UP000192472">
    <property type="component" value="Unassembled WGS sequence"/>
</dbReference>
<feature type="transmembrane region" description="Helical" evidence="7">
    <location>
        <begin position="381"/>
        <end position="397"/>
    </location>
</feature>
<keyword evidence="5 7" id="KW-1133">Transmembrane helix</keyword>
<proteinExistence type="predicted"/>
<dbReference type="PANTHER" id="PTHR33362:SF7">
    <property type="entry name" value="SLL1103 PROTEIN"/>
    <property type="match status" value="1"/>
</dbReference>
<evidence type="ECO:0000256" key="5">
    <source>
        <dbReference type="ARBA" id="ARBA00022989"/>
    </source>
</evidence>
<feature type="transmembrane region" description="Helical" evidence="7">
    <location>
        <begin position="283"/>
        <end position="304"/>
    </location>
</feature>
<feature type="transmembrane region" description="Helical" evidence="7">
    <location>
        <begin position="221"/>
        <end position="247"/>
    </location>
</feature>
<dbReference type="PIRSF" id="PIRSF006066">
    <property type="entry name" value="HI0050"/>
    <property type="match status" value="1"/>
</dbReference>
<feature type="transmembrane region" description="Helical" evidence="7">
    <location>
        <begin position="60"/>
        <end position="79"/>
    </location>
</feature>
<feature type="transmembrane region" description="Helical" evidence="7">
    <location>
        <begin position="176"/>
        <end position="200"/>
    </location>
</feature>
<evidence type="ECO:0000256" key="2">
    <source>
        <dbReference type="ARBA" id="ARBA00022475"/>
    </source>
</evidence>
<dbReference type="GO" id="GO:0005886">
    <property type="term" value="C:plasma membrane"/>
    <property type="evidence" value="ECO:0007669"/>
    <property type="project" value="UniProtKB-SubCell"/>
</dbReference>
<evidence type="ECO:0000256" key="3">
    <source>
        <dbReference type="ARBA" id="ARBA00022519"/>
    </source>
</evidence>
<dbReference type="AlphaFoldDB" id="A0A1W2GIQ3"/>
<keyword evidence="2" id="KW-1003">Cell membrane</keyword>
<dbReference type="RefSeq" id="WP_084373411.1">
    <property type="nucleotide sequence ID" value="NZ_FWYF01000003.1"/>
</dbReference>
<dbReference type="InterPro" id="IPR010656">
    <property type="entry name" value="DctM"/>
</dbReference>
<feature type="transmembrane region" description="Helical" evidence="7">
    <location>
        <begin position="31"/>
        <end position="48"/>
    </location>
</feature>
<feature type="transmembrane region" description="Helical" evidence="7">
    <location>
        <begin position="349"/>
        <end position="375"/>
    </location>
</feature>
<sequence>MISEYLPLLLFALVFLLILFGYPVAFTLGGLSILAGVLMYDIDFFYLLSLRIYGTMHNFVLIAVPLFVFMGIMLEKSGLAESLLDTMASLFGRMKGGLAVSVVIVGGMLAASTGIVGATVITMGMISLPTMLKRGYSPTLATGTIASSGTLGQIIPPSVVLVLLGTVLNVSVGDLFTAAIVPGVILVGLYIIYIIAVSYLRPDAAPSISKEERQNFWSEGAWKKIVVAFVLPFLLILLVLGSIFAGIASPTEAAAVGAIGSILLTVVQKKFSLTILKEVMRDTTFLTCMVFMILVGATSFSLVFRAMGGDRLLSDLITQGGFSPHLFLAVVLLVVFVAGFFIDFIEIIFIIVPVAAPIFSAMGVDLIWIGILIALNLQTSFLTPPFGFSLFYLKGVAPPEIKTSHLYRGIVPFVAIQILLLVAVIVFPEIVSWLPDWLDN</sequence>
<name>A0A1W2GIQ3_REIFA</name>
<evidence type="ECO:0000259" key="8">
    <source>
        <dbReference type="Pfam" id="PF06808"/>
    </source>
</evidence>
<keyword evidence="3" id="KW-0997">Cell inner membrane</keyword>
<feature type="transmembrane region" description="Helical" evidence="7">
    <location>
        <begin position="409"/>
        <end position="434"/>
    </location>
</feature>
<dbReference type="EMBL" id="FWYF01000003">
    <property type="protein sequence ID" value="SMD36156.1"/>
    <property type="molecule type" value="Genomic_DNA"/>
</dbReference>
<feature type="domain" description="TRAP C4-dicarboxylate transport system permease DctM subunit" evidence="8">
    <location>
        <begin position="11"/>
        <end position="430"/>
    </location>
</feature>
<dbReference type="STRING" id="692418.SAMN04488029_2749"/>
<dbReference type="NCBIfam" id="TIGR00786">
    <property type="entry name" value="dctM"/>
    <property type="match status" value="1"/>
</dbReference>
<keyword evidence="10" id="KW-1185">Reference proteome</keyword>
<evidence type="ECO:0000256" key="7">
    <source>
        <dbReference type="SAM" id="Phobius"/>
    </source>
</evidence>
<feature type="transmembrane region" description="Helical" evidence="7">
    <location>
        <begin position="99"/>
        <end position="128"/>
    </location>
</feature>
<feature type="transmembrane region" description="Helical" evidence="7">
    <location>
        <begin position="140"/>
        <end position="164"/>
    </location>
</feature>
<evidence type="ECO:0000256" key="4">
    <source>
        <dbReference type="ARBA" id="ARBA00022692"/>
    </source>
</evidence>
<evidence type="ECO:0000256" key="1">
    <source>
        <dbReference type="ARBA" id="ARBA00004429"/>
    </source>
</evidence>
<feature type="transmembrane region" description="Helical" evidence="7">
    <location>
        <begin position="324"/>
        <end position="342"/>
    </location>
</feature>
<gene>
    <name evidence="9" type="ORF">SAMN04488029_2749</name>
</gene>
<accession>A0A1W2GIQ3</accession>
<feature type="transmembrane region" description="Helical" evidence="7">
    <location>
        <begin position="253"/>
        <end position="271"/>
    </location>
</feature>
<keyword evidence="6 7" id="KW-0472">Membrane</keyword>
<evidence type="ECO:0000313" key="10">
    <source>
        <dbReference type="Proteomes" id="UP000192472"/>
    </source>
</evidence>
<organism evidence="9 10">
    <name type="scientific">Reichenbachiella faecimaris</name>
    <dbReference type="NCBI Taxonomy" id="692418"/>
    <lineage>
        <taxon>Bacteria</taxon>
        <taxon>Pseudomonadati</taxon>
        <taxon>Bacteroidota</taxon>
        <taxon>Cytophagia</taxon>
        <taxon>Cytophagales</taxon>
        <taxon>Reichenbachiellaceae</taxon>
        <taxon>Reichenbachiella</taxon>
    </lineage>
</organism>
<evidence type="ECO:0000313" key="9">
    <source>
        <dbReference type="EMBL" id="SMD36156.1"/>
    </source>
</evidence>
<keyword evidence="4 7" id="KW-0812">Transmembrane</keyword>
<dbReference type="PANTHER" id="PTHR33362">
    <property type="entry name" value="SIALIC ACID TRAP TRANSPORTER PERMEASE PROTEIN SIAT-RELATED"/>
    <property type="match status" value="1"/>
</dbReference>
<protein>
    <submittedName>
        <fullName evidence="9">TRAP transporter, DctM subunit</fullName>
    </submittedName>
</protein>
<dbReference type="InterPro" id="IPR004681">
    <property type="entry name" value="TRAP_DctM"/>
</dbReference>
<dbReference type="Pfam" id="PF06808">
    <property type="entry name" value="DctM"/>
    <property type="match status" value="1"/>
</dbReference>
<reference evidence="9 10" key="1">
    <citation type="submission" date="2017-04" db="EMBL/GenBank/DDBJ databases">
        <authorList>
            <person name="Afonso C.L."/>
            <person name="Miller P.J."/>
            <person name="Scott M.A."/>
            <person name="Spackman E."/>
            <person name="Goraichik I."/>
            <person name="Dimitrov K.M."/>
            <person name="Suarez D.L."/>
            <person name="Swayne D.E."/>
        </authorList>
    </citation>
    <scope>NUCLEOTIDE SEQUENCE [LARGE SCALE GENOMIC DNA]</scope>
    <source>
        <strain evidence="9 10">DSM 26133</strain>
    </source>
</reference>
<comment type="subcellular location">
    <subcellularLocation>
        <location evidence="1">Cell inner membrane</location>
        <topology evidence="1">Multi-pass membrane protein</topology>
    </subcellularLocation>
</comment>